<proteinExistence type="predicted"/>
<keyword evidence="3" id="KW-1185">Reference proteome</keyword>
<protein>
    <submittedName>
        <fullName evidence="2">Uncharacterized protein</fullName>
    </submittedName>
</protein>
<accession>A0A8J2LJD0</accession>
<evidence type="ECO:0000313" key="3">
    <source>
        <dbReference type="Proteomes" id="UP000708208"/>
    </source>
</evidence>
<dbReference type="OrthoDB" id="1607513at2759"/>
<dbReference type="EMBL" id="CAJVCH010559662">
    <property type="protein sequence ID" value="CAG7831262.1"/>
    <property type="molecule type" value="Genomic_DNA"/>
</dbReference>
<dbReference type="Proteomes" id="UP000708208">
    <property type="component" value="Unassembled WGS sequence"/>
</dbReference>
<gene>
    <name evidence="2" type="ORF">AFUS01_LOCUS41015</name>
</gene>
<reference evidence="2" key="1">
    <citation type="submission" date="2021-06" db="EMBL/GenBank/DDBJ databases">
        <authorList>
            <person name="Hodson N. C."/>
            <person name="Mongue J. A."/>
            <person name="Jaron S. K."/>
        </authorList>
    </citation>
    <scope>NUCLEOTIDE SEQUENCE</scope>
</reference>
<comment type="caution">
    <text evidence="2">The sequence shown here is derived from an EMBL/GenBank/DDBJ whole genome shotgun (WGS) entry which is preliminary data.</text>
</comment>
<evidence type="ECO:0000256" key="1">
    <source>
        <dbReference type="SAM" id="MobiDB-lite"/>
    </source>
</evidence>
<sequence length="216" mass="24369">MKQELMVHLCDSPKCVKGTYGNLKSHVEAAHPEHLQKLQNKSGEENTLETWLGKTKLALPRSDPFQVKVDNAIATMVAVDESDDTDDESDVDTDVDDSDDEPEVVTDEPEFLYGWDYLGCLVHKLQLVVKTAIENDPVAKQFILSINAIITMFRTSPKLMSKLLKTDKNLLAIGQTKWNSIYFALERISDDSLFPHVCELVKEYNTINANKLQISQ</sequence>
<evidence type="ECO:0000313" key="2">
    <source>
        <dbReference type="EMBL" id="CAG7831262.1"/>
    </source>
</evidence>
<feature type="region of interest" description="Disordered" evidence="1">
    <location>
        <begin position="80"/>
        <end position="103"/>
    </location>
</feature>
<name>A0A8J2LJD0_9HEXA</name>
<dbReference type="AlphaFoldDB" id="A0A8J2LJD0"/>
<organism evidence="2 3">
    <name type="scientific">Allacma fusca</name>
    <dbReference type="NCBI Taxonomy" id="39272"/>
    <lineage>
        <taxon>Eukaryota</taxon>
        <taxon>Metazoa</taxon>
        <taxon>Ecdysozoa</taxon>
        <taxon>Arthropoda</taxon>
        <taxon>Hexapoda</taxon>
        <taxon>Collembola</taxon>
        <taxon>Symphypleona</taxon>
        <taxon>Sminthuridae</taxon>
        <taxon>Allacma</taxon>
    </lineage>
</organism>